<accession>A0A438N1G3</accession>
<evidence type="ECO:0000313" key="3">
    <source>
        <dbReference type="Proteomes" id="UP000288859"/>
    </source>
</evidence>
<feature type="compositionally biased region" description="Polar residues" evidence="1">
    <location>
        <begin position="225"/>
        <end position="243"/>
    </location>
</feature>
<proteinExistence type="predicted"/>
<evidence type="ECO:0000256" key="1">
    <source>
        <dbReference type="SAM" id="MobiDB-lite"/>
    </source>
</evidence>
<protein>
    <submittedName>
        <fullName evidence="2">Uncharacterized protein</fullName>
    </submittedName>
</protein>
<feature type="compositionally biased region" description="Polar residues" evidence="1">
    <location>
        <begin position="16"/>
        <end position="25"/>
    </location>
</feature>
<feature type="region of interest" description="Disordered" evidence="1">
    <location>
        <begin position="152"/>
        <end position="290"/>
    </location>
</feature>
<feature type="region of interest" description="Disordered" evidence="1">
    <location>
        <begin position="1"/>
        <end position="60"/>
    </location>
</feature>
<dbReference type="AlphaFoldDB" id="A0A438N1G3"/>
<dbReference type="EMBL" id="NAJM01000028">
    <property type="protein sequence ID" value="RVX69571.1"/>
    <property type="molecule type" value="Genomic_DNA"/>
</dbReference>
<evidence type="ECO:0000313" key="2">
    <source>
        <dbReference type="EMBL" id="RVX69571.1"/>
    </source>
</evidence>
<comment type="caution">
    <text evidence="2">The sequence shown here is derived from an EMBL/GenBank/DDBJ whole genome shotgun (WGS) entry which is preliminary data.</text>
</comment>
<name>A0A438N1G3_EXOME</name>
<dbReference type="Proteomes" id="UP000288859">
    <property type="component" value="Unassembled WGS sequence"/>
</dbReference>
<feature type="compositionally biased region" description="Basic and acidic residues" evidence="1">
    <location>
        <begin position="280"/>
        <end position="290"/>
    </location>
</feature>
<reference evidence="2 3" key="1">
    <citation type="submission" date="2017-03" db="EMBL/GenBank/DDBJ databases">
        <title>Genomes of endolithic fungi from Antarctica.</title>
        <authorList>
            <person name="Coleine C."/>
            <person name="Masonjones S."/>
            <person name="Stajich J.E."/>
        </authorList>
    </citation>
    <scope>NUCLEOTIDE SEQUENCE [LARGE SCALE GENOMIC DNA]</scope>
    <source>
        <strain evidence="2 3">CCFEE 6314</strain>
    </source>
</reference>
<dbReference type="OrthoDB" id="4147840at2759"/>
<organism evidence="2 3">
    <name type="scientific">Exophiala mesophila</name>
    <name type="common">Black yeast-like fungus</name>
    <dbReference type="NCBI Taxonomy" id="212818"/>
    <lineage>
        <taxon>Eukaryota</taxon>
        <taxon>Fungi</taxon>
        <taxon>Dikarya</taxon>
        <taxon>Ascomycota</taxon>
        <taxon>Pezizomycotina</taxon>
        <taxon>Eurotiomycetes</taxon>
        <taxon>Chaetothyriomycetidae</taxon>
        <taxon>Chaetothyriales</taxon>
        <taxon>Herpotrichiellaceae</taxon>
        <taxon>Exophiala</taxon>
    </lineage>
</organism>
<feature type="compositionally biased region" description="Basic and acidic residues" evidence="1">
    <location>
        <begin position="264"/>
        <end position="273"/>
    </location>
</feature>
<gene>
    <name evidence="2" type="ORF">B0A52_06635</name>
</gene>
<sequence>MATMESIHTKVPAANPSPTHSQSTKDPVKTRLNLDEAQAHENGTPDLKHENTGSTTKRRHHFDRATEQGVQAAMSLSYQVVVASRESRPLPEISGAQGAELALLASDLIRILNSDQVTTSSIARAVACMRGEDRITAGQALRQARWLSKIKWRQPRARNGHGNNAEVAAPLPSNGTKPDAPNPAKTNGQVPEDKENVKPQADSFANAKGVDQATSKSKKKNSTKPGSQARNTSVNSNDKNTATGPVEANDAKADKADTSSTQKTEQDASKGSEKNGVALDEVKQQDGNDN</sequence>
<feature type="compositionally biased region" description="Basic and acidic residues" evidence="1">
    <location>
        <begin position="26"/>
        <end position="39"/>
    </location>
</feature>